<evidence type="ECO:0000313" key="3">
    <source>
        <dbReference type="Proteomes" id="UP000320011"/>
    </source>
</evidence>
<gene>
    <name evidence="2" type="ORF">FNH05_34485</name>
</gene>
<feature type="compositionally biased region" description="Basic residues" evidence="1">
    <location>
        <begin position="7"/>
        <end position="20"/>
    </location>
</feature>
<sequence>MLIRCTRASRPRARNHRTARKPAAPAASTASAPSAAGPARPGSITSGIATMHTVSASATCTIVATTGALRSPDSSIAGITSAAELDAISTA</sequence>
<comment type="caution">
    <text evidence="2">The sequence shown here is derived from an EMBL/GenBank/DDBJ whole genome shotgun (WGS) entry which is preliminary data.</text>
</comment>
<dbReference type="EMBL" id="VJWX01000628">
    <property type="protein sequence ID" value="TVT20441.1"/>
    <property type="molecule type" value="Genomic_DNA"/>
</dbReference>
<protein>
    <submittedName>
        <fullName evidence="2">Uncharacterized protein</fullName>
    </submittedName>
</protein>
<evidence type="ECO:0000313" key="2">
    <source>
        <dbReference type="EMBL" id="TVT20441.1"/>
    </source>
</evidence>
<proteinExistence type="predicted"/>
<dbReference type="AlphaFoldDB" id="A0A558A863"/>
<evidence type="ECO:0000256" key="1">
    <source>
        <dbReference type="SAM" id="MobiDB-lite"/>
    </source>
</evidence>
<name>A0A558A863_9PSEU</name>
<feature type="compositionally biased region" description="Low complexity" evidence="1">
    <location>
        <begin position="21"/>
        <end position="43"/>
    </location>
</feature>
<accession>A0A558A863</accession>
<dbReference type="Proteomes" id="UP000320011">
    <property type="component" value="Unassembled WGS sequence"/>
</dbReference>
<keyword evidence="3" id="KW-1185">Reference proteome</keyword>
<dbReference type="RefSeq" id="WP_144593044.1">
    <property type="nucleotide sequence ID" value="NZ_VJWX01000628.1"/>
</dbReference>
<reference evidence="2 3" key="2">
    <citation type="submission" date="2019-08" db="EMBL/GenBank/DDBJ databases">
        <title>Amycolatopsis acidicola sp. nov., isolated from peat swamp forest soil.</title>
        <authorList>
            <person name="Srisuk N."/>
        </authorList>
    </citation>
    <scope>NUCLEOTIDE SEQUENCE [LARGE SCALE GENOMIC DNA]</scope>
    <source>
        <strain evidence="2 3">TBRC 6029</strain>
    </source>
</reference>
<organism evidence="2 3">
    <name type="scientific">Amycolatopsis rhizosphaerae</name>
    <dbReference type="NCBI Taxonomy" id="2053003"/>
    <lineage>
        <taxon>Bacteria</taxon>
        <taxon>Bacillati</taxon>
        <taxon>Actinomycetota</taxon>
        <taxon>Actinomycetes</taxon>
        <taxon>Pseudonocardiales</taxon>
        <taxon>Pseudonocardiaceae</taxon>
        <taxon>Amycolatopsis</taxon>
    </lineage>
</organism>
<feature type="region of interest" description="Disordered" evidence="1">
    <location>
        <begin position="1"/>
        <end position="46"/>
    </location>
</feature>
<reference evidence="2 3" key="1">
    <citation type="submission" date="2019-07" db="EMBL/GenBank/DDBJ databases">
        <authorList>
            <person name="Duangmal K."/>
            <person name="Teo W.F.A."/>
        </authorList>
    </citation>
    <scope>NUCLEOTIDE SEQUENCE [LARGE SCALE GENOMIC DNA]</scope>
    <source>
        <strain evidence="2 3">TBRC 6029</strain>
    </source>
</reference>